<protein>
    <submittedName>
        <fullName evidence="1">Uncharacterized protein</fullName>
    </submittedName>
</protein>
<name>A0A0B6ZJ54_9EUPU</name>
<dbReference type="EMBL" id="HACG01021789">
    <property type="protein sequence ID" value="CEK68654.1"/>
    <property type="molecule type" value="Transcribed_RNA"/>
</dbReference>
<feature type="non-terminal residue" evidence="1">
    <location>
        <position position="1"/>
    </location>
</feature>
<dbReference type="AlphaFoldDB" id="A0A0B6ZJ54"/>
<proteinExistence type="predicted"/>
<evidence type="ECO:0000313" key="1">
    <source>
        <dbReference type="EMBL" id="CEK68654.1"/>
    </source>
</evidence>
<gene>
    <name evidence="1" type="primary">ORF67153</name>
</gene>
<accession>A0A0B6ZJ54</accession>
<organism evidence="1">
    <name type="scientific">Arion vulgaris</name>
    <dbReference type="NCBI Taxonomy" id="1028688"/>
    <lineage>
        <taxon>Eukaryota</taxon>
        <taxon>Metazoa</taxon>
        <taxon>Spiralia</taxon>
        <taxon>Lophotrochozoa</taxon>
        <taxon>Mollusca</taxon>
        <taxon>Gastropoda</taxon>
        <taxon>Heterobranchia</taxon>
        <taxon>Euthyneura</taxon>
        <taxon>Panpulmonata</taxon>
        <taxon>Eupulmonata</taxon>
        <taxon>Stylommatophora</taxon>
        <taxon>Helicina</taxon>
        <taxon>Arionoidea</taxon>
        <taxon>Arionidae</taxon>
        <taxon>Arion</taxon>
    </lineage>
</organism>
<reference evidence="1" key="1">
    <citation type="submission" date="2014-12" db="EMBL/GenBank/DDBJ databases">
        <title>Insight into the proteome of Arion vulgaris.</title>
        <authorList>
            <person name="Aradska J."/>
            <person name="Bulat T."/>
            <person name="Smidak R."/>
            <person name="Sarate P."/>
            <person name="Gangsoo J."/>
            <person name="Sialana F."/>
            <person name="Bilban M."/>
            <person name="Lubec G."/>
        </authorList>
    </citation>
    <scope>NUCLEOTIDE SEQUENCE</scope>
    <source>
        <tissue evidence="1">Skin</tissue>
    </source>
</reference>
<sequence length="51" mass="6009">CSGNHSGRMKAQNSVWFRKRQQNQLFHVKSTKHTCTNKYHHLVRLSVTQIS</sequence>